<keyword evidence="2" id="KW-1185">Reference proteome</keyword>
<proteinExistence type="predicted"/>
<comment type="caution">
    <text evidence="1">The sequence shown here is derived from an EMBL/GenBank/DDBJ whole genome shotgun (WGS) entry which is preliminary data.</text>
</comment>
<accession>A0A4C1YRK5</accession>
<name>A0A4C1YRK5_EUMVA</name>
<dbReference type="AlphaFoldDB" id="A0A4C1YRK5"/>
<evidence type="ECO:0000313" key="1">
    <source>
        <dbReference type="EMBL" id="GBP77800.1"/>
    </source>
</evidence>
<dbReference type="Proteomes" id="UP000299102">
    <property type="component" value="Unassembled WGS sequence"/>
</dbReference>
<gene>
    <name evidence="1" type="ORF">EVAR_51844_1</name>
</gene>
<dbReference type="EMBL" id="BGZK01001347">
    <property type="protein sequence ID" value="GBP77800.1"/>
    <property type="molecule type" value="Genomic_DNA"/>
</dbReference>
<sequence>MLHRSTQLLKLIDIYAKLQAICTFVKFRYMRLPIEKNYPLFFNWSPKSTKPNNNPDVIAHSSGPVIHQTRPRTASCVPVIIHALLCASGARVANAAETGGEATLSFFTH</sequence>
<protein>
    <submittedName>
        <fullName evidence="1">Uncharacterized protein</fullName>
    </submittedName>
</protein>
<reference evidence="1 2" key="1">
    <citation type="journal article" date="2019" name="Commun. Biol.">
        <title>The bagworm genome reveals a unique fibroin gene that provides high tensile strength.</title>
        <authorList>
            <person name="Kono N."/>
            <person name="Nakamura H."/>
            <person name="Ohtoshi R."/>
            <person name="Tomita M."/>
            <person name="Numata K."/>
            <person name="Arakawa K."/>
        </authorList>
    </citation>
    <scope>NUCLEOTIDE SEQUENCE [LARGE SCALE GENOMIC DNA]</scope>
</reference>
<evidence type="ECO:0000313" key="2">
    <source>
        <dbReference type="Proteomes" id="UP000299102"/>
    </source>
</evidence>
<organism evidence="1 2">
    <name type="scientific">Eumeta variegata</name>
    <name type="common">Bagworm moth</name>
    <name type="synonym">Eumeta japonica</name>
    <dbReference type="NCBI Taxonomy" id="151549"/>
    <lineage>
        <taxon>Eukaryota</taxon>
        <taxon>Metazoa</taxon>
        <taxon>Ecdysozoa</taxon>
        <taxon>Arthropoda</taxon>
        <taxon>Hexapoda</taxon>
        <taxon>Insecta</taxon>
        <taxon>Pterygota</taxon>
        <taxon>Neoptera</taxon>
        <taxon>Endopterygota</taxon>
        <taxon>Lepidoptera</taxon>
        <taxon>Glossata</taxon>
        <taxon>Ditrysia</taxon>
        <taxon>Tineoidea</taxon>
        <taxon>Psychidae</taxon>
        <taxon>Oiketicinae</taxon>
        <taxon>Eumeta</taxon>
    </lineage>
</organism>